<sequence length="467" mass="49346">MKKKIVEGFVALGWAGLAEAKALKWGSDNGPRWEPAKETSGCDHKDFMMGISPTMTSPPEGQKTDEVILRLQGKRQISATGSSSEELKGPTCGYVSGLASIPLYCDITQSCHYNAQLTHIGCCDTSTSNCPVPTRCLDSTDRSLFTTRNGFTLWCGQSEYPHCLTHIYNDLKPYTLMGCGVAAGSDVVYATVLPRTGPSTTTTSSTSTTGTNTNTPGPTEPPSGGSSTPIGPIVGGVVGGIAALALIGLGIWLLVKMNKKSKAAAAANNQPPITQVNNLPPPSSHMSFSQPPPSSHLSFQTQNQAQHPSNQISEYYAGTAPGFNPMDPRASIAKPSFMSTTTGGDTSPGFDNHGTPSPPPAFGFQNQQPPQGQQQFGGYGHQQQGSVSPSTVGGQGQGYNNFQNHNPVTPPNQYNPGQGQQQQFGGPPVYNPYGGQQQQQQQQGGYVPGRVSELPTERGDGEVRELQ</sequence>
<keyword evidence="2" id="KW-1133">Transmembrane helix</keyword>
<keyword evidence="5" id="KW-1185">Reference proteome</keyword>
<feature type="compositionally biased region" description="Basic and acidic residues" evidence="1">
    <location>
        <begin position="455"/>
        <end position="467"/>
    </location>
</feature>
<feature type="transmembrane region" description="Helical" evidence="2">
    <location>
        <begin position="233"/>
        <end position="255"/>
    </location>
</feature>
<evidence type="ECO:0000256" key="1">
    <source>
        <dbReference type="SAM" id="MobiDB-lite"/>
    </source>
</evidence>
<evidence type="ECO:0000313" key="4">
    <source>
        <dbReference type="EMBL" id="KAK0735495.1"/>
    </source>
</evidence>
<name>A0AA40BJP5_9PEZI</name>
<evidence type="ECO:0000313" key="5">
    <source>
        <dbReference type="Proteomes" id="UP001172159"/>
    </source>
</evidence>
<feature type="compositionally biased region" description="Polar residues" evidence="1">
    <location>
        <begin position="270"/>
        <end position="313"/>
    </location>
</feature>
<dbReference type="Proteomes" id="UP001172159">
    <property type="component" value="Unassembled WGS sequence"/>
</dbReference>
<keyword evidence="3" id="KW-0732">Signal</keyword>
<evidence type="ECO:0000256" key="2">
    <source>
        <dbReference type="SAM" id="Phobius"/>
    </source>
</evidence>
<organism evidence="4 5">
    <name type="scientific">Apiosordaria backusii</name>
    <dbReference type="NCBI Taxonomy" id="314023"/>
    <lineage>
        <taxon>Eukaryota</taxon>
        <taxon>Fungi</taxon>
        <taxon>Dikarya</taxon>
        <taxon>Ascomycota</taxon>
        <taxon>Pezizomycotina</taxon>
        <taxon>Sordariomycetes</taxon>
        <taxon>Sordariomycetidae</taxon>
        <taxon>Sordariales</taxon>
        <taxon>Lasiosphaeriaceae</taxon>
        <taxon>Apiosordaria</taxon>
    </lineage>
</organism>
<gene>
    <name evidence="4" type="ORF">B0T21DRAFT_367912</name>
</gene>
<accession>A0AA40BJP5</accession>
<feature type="compositionally biased region" description="Low complexity" evidence="1">
    <location>
        <begin position="398"/>
        <end position="449"/>
    </location>
</feature>
<proteinExistence type="predicted"/>
<feature type="compositionally biased region" description="Low complexity" evidence="1">
    <location>
        <begin position="196"/>
        <end position="228"/>
    </location>
</feature>
<keyword evidence="2" id="KW-0812">Transmembrane</keyword>
<feature type="chain" id="PRO_5041310257" evidence="3">
    <location>
        <begin position="21"/>
        <end position="467"/>
    </location>
</feature>
<comment type="caution">
    <text evidence="4">The sequence shown here is derived from an EMBL/GenBank/DDBJ whole genome shotgun (WGS) entry which is preliminary data.</text>
</comment>
<keyword evidence="2" id="KW-0472">Membrane</keyword>
<dbReference type="AlphaFoldDB" id="A0AA40BJP5"/>
<evidence type="ECO:0000256" key="3">
    <source>
        <dbReference type="SAM" id="SignalP"/>
    </source>
</evidence>
<reference evidence="4" key="1">
    <citation type="submission" date="2023-06" db="EMBL/GenBank/DDBJ databases">
        <title>Genome-scale phylogeny and comparative genomics of the fungal order Sordariales.</title>
        <authorList>
            <consortium name="Lawrence Berkeley National Laboratory"/>
            <person name="Hensen N."/>
            <person name="Bonometti L."/>
            <person name="Westerberg I."/>
            <person name="Brannstrom I.O."/>
            <person name="Guillou S."/>
            <person name="Cros-Aarteil S."/>
            <person name="Calhoun S."/>
            <person name="Haridas S."/>
            <person name="Kuo A."/>
            <person name="Mondo S."/>
            <person name="Pangilinan J."/>
            <person name="Riley R."/>
            <person name="Labutti K."/>
            <person name="Andreopoulos B."/>
            <person name="Lipzen A."/>
            <person name="Chen C."/>
            <person name="Yanf M."/>
            <person name="Daum C."/>
            <person name="Ng V."/>
            <person name="Clum A."/>
            <person name="Steindorff A."/>
            <person name="Ohm R."/>
            <person name="Martin F."/>
            <person name="Silar P."/>
            <person name="Natvig D."/>
            <person name="Lalanne C."/>
            <person name="Gautier V."/>
            <person name="Ament-Velasquez S.L."/>
            <person name="Kruys A."/>
            <person name="Hutchinson M.I."/>
            <person name="Powell A.J."/>
            <person name="Barry K."/>
            <person name="Miller A.N."/>
            <person name="Grigoriev I.V."/>
            <person name="Debuchy R."/>
            <person name="Gladieux P."/>
            <person name="Thoren M.H."/>
            <person name="Johannesson H."/>
        </authorList>
    </citation>
    <scope>NUCLEOTIDE SEQUENCE</scope>
    <source>
        <strain evidence="4">CBS 540.89</strain>
    </source>
</reference>
<feature type="compositionally biased region" description="Low complexity" evidence="1">
    <location>
        <begin position="362"/>
        <end position="374"/>
    </location>
</feature>
<protein>
    <submittedName>
        <fullName evidence="4">Uncharacterized protein</fullName>
    </submittedName>
</protein>
<feature type="region of interest" description="Disordered" evidence="1">
    <location>
        <begin position="265"/>
        <end position="467"/>
    </location>
</feature>
<feature type="signal peptide" evidence="3">
    <location>
        <begin position="1"/>
        <end position="20"/>
    </location>
</feature>
<feature type="region of interest" description="Disordered" evidence="1">
    <location>
        <begin position="195"/>
        <end position="228"/>
    </location>
</feature>
<dbReference type="EMBL" id="JAUKTV010000007">
    <property type="protein sequence ID" value="KAK0735495.1"/>
    <property type="molecule type" value="Genomic_DNA"/>
</dbReference>